<dbReference type="EMBL" id="CP118246">
    <property type="protein sequence ID" value="WDR02100.1"/>
    <property type="molecule type" value="Genomic_DNA"/>
</dbReference>
<sequence length="1000" mass="107843">MNPVYSIAPHAKFLTTLADRVIDGTLLGGWDNSGPFGLSDVTIVLPTRRARLTLAEIFAERGVGLLPDIRTFGGEDKEEEPFLPPIDVSILPAPVSLVERRLVLSRLVSLWAVSDDGRQALASPPNAAEVLKLAESLGGLIDDLAAEGCTPQQLDAIVPADLATNWQQTLKFLQIVFRAWPEILGERQKADKSVLRNERLLRQAMAAPLVYGDKPVIAAGSTGSIPATAALLKAIAALPHGAVVLPGVDTTLSAAAHETLLDPISNSHGHPQYGLAKLLRTLGQTMGNVIELADADHARTVLVRHALALSPDTAYWAQNRLAPNQLTAAGKGLTLLSARTEDEEARAIALAARDGLVRGKSVGIVTPDQNLARRIAAELGRFDIRVDDAAGAPLFHAPAGRLLRQILALATRNFAPVDLMAILRNRACVLGTSRAEISPVADLVEMGVLRGQRPNPGVTGLRALLTANVDETTKYPVRRLTSADAAAIEILLTRLEQAMAPLMTALSQAHLTAGGFVDALLAANERIANADIGGAAELALWGREVRAQGAEGITFEPVGLDGVLQALMQGFEVRNVMARRDDIAIWGQLEARLQNPDLLIIAALNEDIWPEAADPGPWLSRQMRLAAGLEPPERKAGLAAHDFAMALGNGEIIVAFSERLGTSPAIASRLVQRLEAFAGEATGTLWRQRGEKWLAEARALDATAAPRAASMPVPNPPPSIRPRRLSITEIETLFRSPYDLYAKHVLNLKPMDPLGEEAGGRERGSIIHDIFGRFVEEGNDVMAANALATLNELAQDGFSGLDAIGERRDIWMRRFTTAAQLFLDFERGRNHLVCQRHAERSGKWDLQLSQPFTLSGRADRIDEMLDGTLEIIDFKTGTPPGPGEMKRFEAPQLLLEAAMAHVGAFADIAAADTSNLSYIKIGLGPDAFIEKPFALDDGFDLMGAADEAAIRMQRHVAEFLFNQRPMIPRLFPLSNQRYAGAYDHLARTAEWSLTAGEDSA</sequence>
<keyword evidence="3" id="KW-1185">Reference proteome</keyword>
<dbReference type="NCBIfam" id="TIGR02786">
    <property type="entry name" value="addB_alphas"/>
    <property type="match status" value="1"/>
</dbReference>
<dbReference type="RefSeq" id="WP_282218507.1">
    <property type="nucleotide sequence ID" value="NZ_CP118246.1"/>
</dbReference>
<name>A0ABY7YMC8_9HYPH</name>
<evidence type="ECO:0000313" key="2">
    <source>
        <dbReference type="EMBL" id="WDR02100.1"/>
    </source>
</evidence>
<organism evidence="2 3">
    <name type="scientific">Devosia algicola</name>
    <dbReference type="NCBI Taxonomy" id="3026418"/>
    <lineage>
        <taxon>Bacteria</taxon>
        <taxon>Pseudomonadati</taxon>
        <taxon>Pseudomonadota</taxon>
        <taxon>Alphaproteobacteria</taxon>
        <taxon>Hyphomicrobiales</taxon>
        <taxon>Devosiaceae</taxon>
        <taxon>Devosia</taxon>
    </lineage>
</organism>
<protein>
    <submittedName>
        <fullName evidence="2">Double-strand break repair protein AddB</fullName>
    </submittedName>
</protein>
<dbReference type="Proteomes" id="UP001220530">
    <property type="component" value="Chromosome"/>
</dbReference>
<dbReference type="InterPro" id="IPR011604">
    <property type="entry name" value="PDDEXK-like_dom_sf"/>
</dbReference>
<dbReference type="InterPro" id="IPR038726">
    <property type="entry name" value="PDDEXK_AddAB-type"/>
</dbReference>
<dbReference type="SUPFAM" id="SSF52540">
    <property type="entry name" value="P-loop containing nucleoside triphosphate hydrolases"/>
    <property type="match status" value="1"/>
</dbReference>
<feature type="domain" description="PD-(D/E)XK endonuclease-like" evidence="1">
    <location>
        <begin position="724"/>
        <end position="921"/>
    </location>
</feature>
<evidence type="ECO:0000259" key="1">
    <source>
        <dbReference type="Pfam" id="PF12705"/>
    </source>
</evidence>
<accession>A0ABY7YMC8</accession>
<reference evidence="2 3" key="1">
    <citation type="submission" date="2023-02" db="EMBL/GenBank/DDBJ databases">
        <title>Devosia algicola sp. nov., isolated from the phycosphere of marine algae.</title>
        <authorList>
            <person name="Kim J.M."/>
            <person name="Lee J.K."/>
            <person name="Choi B.J."/>
            <person name="Bayburt H."/>
            <person name="Jeon C.O."/>
        </authorList>
    </citation>
    <scope>NUCLEOTIDE SEQUENCE [LARGE SCALE GENOMIC DNA]</scope>
    <source>
        <strain evidence="2 3">G20-9</strain>
    </source>
</reference>
<dbReference type="InterPro" id="IPR014153">
    <property type="entry name" value="Ds_break_AddB"/>
</dbReference>
<dbReference type="InterPro" id="IPR027417">
    <property type="entry name" value="P-loop_NTPase"/>
</dbReference>
<dbReference type="Gene3D" id="3.90.320.10">
    <property type="match status" value="1"/>
</dbReference>
<dbReference type="Pfam" id="PF12705">
    <property type="entry name" value="PDDEXK_1"/>
    <property type="match status" value="1"/>
</dbReference>
<proteinExistence type="predicted"/>
<evidence type="ECO:0000313" key="3">
    <source>
        <dbReference type="Proteomes" id="UP001220530"/>
    </source>
</evidence>
<gene>
    <name evidence="2" type="primary">addB</name>
    <name evidence="2" type="ORF">PSQ19_15715</name>
</gene>